<name>A0ABM6LM89_9BACI</name>
<accession>A0ABM6LM89</accession>
<protein>
    <submittedName>
        <fullName evidence="1">Uncharacterized protein</fullName>
    </submittedName>
</protein>
<gene>
    <name evidence="1" type="ORF">S101395_04006</name>
</gene>
<dbReference type="GeneID" id="92854819"/>
<evidence type="ECO:0000313" key="1">
    <source>
        <dbReference type="EMBL" id="ASB90508.1"/>
    </source>
</evidence>
<reference evidence="1 2" key="1">
    <citation type="submission" date="2017-06" db="EMBL/GenBank/DDBJ databases">
        <title>Genome sequence of Bacillus sonorensis strain SRCM101395.</title>
        <authorList>
            <person name="Cho S.H."/>
        </authorList>
    </citation>
    <scope>NUCLEOTIDE SEQUENCE [LARGE SCALE GENOMIC DNA]</scope>
    <source>
        <strain evidence="1 2">SRCM101395</strain>
    </source>
</reference>
<sequence length="186" mass="22146">MHHGKKFIEEYPEYSTLFYKLYISRELDDWFLDICKKEDTLVPEELANIELVKEIKIQNKVSPSYEIFIDLKDIIGNEGFIISQQVIIKVSKIIPVYIMDLSYRISHRLLCDNKLDLNGSAETLEIMKIEKLVREFFAKNNFKELSYLYDYYDTVFEWKDVPDLEPFNRRFTLGDAVFVDNLDICK</sequence>
<dbReference type="RefSeq" id="WP_006640626.1">
    <property type="nucleotide sequence ID" value="NZ_BORD01000001.1"/>
</dbReference>
<proteinExistence type="predicted"/>
<evidence type="ECO:0000313" key="2">
    <source>
        <dbReference type="Proteomes" id="UP000196877"/>
    </source>
</evidence>
<dbReference type="EMBL" id="CP021920">
    <property type="protein sequence ID" value="ASB90508.1"/>
    <property type="molecule type" value="Genomic_DNA"/>
</dbReference>
<organism evidence="1 2">
    <name type="scientific">Bacillus sonorensis</name>
    <dbReference type="NCBI Taxonomy" id="119858"/>
    <lineage>
        <taxon>Bacteria</taxon>
        <taxon>Bacillati</taxon>
        <taxon>Bacillota</taxon>
        <taxon>Bacilli</taxon>
        <taxon>Bacillales</taxon>
        <taxon>Bacillaceae</taxon>
        <taxon>Bacillus</taxon>
    </lineage>
</organism>
<dbReference type="Proteomes" id="UP000196877">
    <property type="component" value="Chromosome"/>
</dbReference>
<keyword evidence="2" id="KW-1185">Reference proteome</keyword>